<evidence type="ECO:0000313" key="5">
    <source>
        <dbReference type="EMBL" id="GAA5063421.1"/>
    </source>
</evidence>
<accession>A0ABP9KTF5</accession>
<dbReference type="InterPro" id="IPR019826">
    <property type="entry name" value="Carboxylesterase_B_AS"/>
</dbReference>
<sequence>METRRARTGSGKSYYSMLAGGIAASILLSACGGGGDNVASIAPPSTPAANIAQIDSGTIEGVIETGRVSFKGIPYAQAPVGNLRWKPPQPAKSWQGTRPAKQFGNDCMQTVTNANTVGTSEDCLYINVFKPTTAKPGDKLPVRVWIHGGGFAFGASSDPIYDNPGDPKEGIVYVNFNYRVNVFGFLAHPGLTAESPDKASGNYGLMDQIAALKWVRSNIAQFGGDPDNVTLNGESAGASSIGYLLVSPLAKGLFKRVIMQSTYGFHPQKTLAQAEQWSVQRYGSDIAALRALPASQLLKMNVPASGIAIDAPIYGNEDWEPNIDGLVLKKSIRQAWKDGDFSTADMMIGDNENEGYLFMMIRGPLVTPEQKTVANFQSLLRSTYAESPEEALSVYPVASDNDVLEQLSFAYGDAAFHNSSREMSRYMVTRTPNVYRYLFTKHSASPYMINGKPVATHFDEVPYVFGGVSTGEKYAPSDVATSIAMQEAWRRFIKTGNPNGGKVVWPAYDATDPHLEFGDAGQTIGAGHRNAALDLVLKHLDVIEPLH</sequence>
<evidence type="ECO:0000256" key="2">
    <source>
        <dbReference type="ARBA" id="ARBA00022801"/>
    </source>
</evidence>
<evidence type="ECO:0000313" key="6">
    <source>
        <dbReference type="Proteomes" id="UP001500518"/>
    </source>
</evidence>
<dbReference type="PROSITE" id="PS51257">
    <property type="entry name" value="PROKAR_LIPOPROTEIN"/>
    <property type="match status" value="1"/>
</dbReference>
<dbReference type="InterPro" id="IPR029058">
    <property type="entry name" value="AB_hydrolase_fold"/>
</dbReference>
<gene>
    <name evidence="5" type="ORF">GCM10023208_34410</name>
</gene>
<dbReference type="EMBL" id="BAABHV010000035">
    <property type="protein sequence ID" value="GAA5063421.1"/>
    <property type="molecule type" value="Genomic_DNA"/>
</dbReference>
<keyword evidence="2 3" id="KW-0378">Hydrolase</keyword>
<evidence type="ECO:0000256" key="3">
    <source>
        <dbReference type="RuleBase" id="RU361235"/>
    </source>
</evidence>
<protein>
    <recommendedName>
        <fullName evidence="3">Carboxylic ester hydrolase</fullName>
        <ecNumber evidence="3">3.1.1.-</ecNumber>
    </recommendedName>
</protein>
<dbReference type="InterPro" id="IPR002018">
    <property type="entry name" value="CarbesteraseB"/>
</dbReference>
<dbReference type="EC" id="3.1.1.-" evidence="3"/>
<dbReference type="Gene3D" id="3.40.50.1820">
    <property type="entry name" value="alpha/beta hydrolase"/>
    <property type="match status" value="1"/>
</dbReference>
<organism evidence="5 6">
    <name type="scientific">Erythrobacter westpacificensis</name>
    <dbReference type="NCBI Taxonomy" id="1055231"/>
    <lineage>
        <taxon>Bacteria</taxon>
        <taxon>Pseudomonadati</taxon>
        <taxon>Pseudomonadota</taxon>
        <taxon>Alphaproteobacteria</taxon>
        <taxon>Sphingomonadales</taxon>
        <taxon>Erythrobacteraceae</taxon>
        <taxon>Erythrobacter/Porphyrobacter group</taxon>
        <taxon>Erythrobacter</taxon>
    </lineage>
</organism>
<reference evidence="6" key="1">
    <citation type="journal article" date="2019" name="Int. J. Syst. Evol. Microbiol.">
        <title>The Global Catalogue of Microorganisms (GCM) 10K type strain sequencing project: providing services to taxonomists for standard genome sequencing and annotation.</title>
        <authorList>
            <consortium name="The Broad Institute Genomics Platform"/>
            <consortium name="The Broad Institute Genome Sequencing Center for Infectious Disease"/>
            <person name="Wu L."/>
            <person name="Ma J."/>
        </authorList>
    </citation>
    <scope>NUCLEOTIDE SEQUENCE [LARGE SCALE GENOMIC DNA]</scope>
    <source>
        <strain evidence="6">JCM 18014</strain>
    </source>
</reference>
<feature type="domain" description="Carboxylesterase type B" evidence="4">
    <location>
        <begin position="50"/>
        <end position="528"/>
    </location>
</feature>
<comment type="similarity">
    <text evidence="1 3">Belongs to the type-B carboxylesterase/lipase family.</text>
</comment>
<keyword evidence="6" id="KW-1185">Reference proteome</keyword>
<dbReference type="SUPFAM" id="SSF53474">
    <property type="entry name" value="alpha/beta-Hydrolases"/>
    <property type="match status" value="1"/>
</dbReference>
<dbReference type="Pfam" id="PF00135">
    <property type="entry name" value="COesterase"/>
    <property type="match status" value="1"/>
</dbReference>
<dbReference type="PANTHER" id="PTHR11559">
    <property type="entry name" value="CARBOXYLESTERASE"/>
    <property type="match status" value="1"/>
</dbReference>
<dbReference type="InterPro" id="IPR050309">
    <property type="entry name" value="Type-B_Carboxylest/Lipase"/>
</dbReference>
<dbReference type="Proteomes" id="UP001500518">
    <property type="component" value="Unassembled WGS sequence"/>
</dbReference>
<evidence type="ECO:0000259" key="4">
    <source>
        <dbReference type="Pfam" id="PF00135"/>
    </source>
</evidence>
<name>A0ABP9KTF5_9SPHN</name>
<evidence type="ECO:0000256" key="1">
    <source>
        <dbReference type="ARBA" id="ARBA00005964"/>
    </source>
</evidence>
<proteinExistence type="inferred from homology"/>
<dbReference type="InterPro" id="IPR019819">
    <property type="entry name" value="Carboxylesterase_B_CS"/>
</dbReference>
<comment type="caution">
    <text evidence="5">The sequence shown here is derived from an EMBL/GenBank/DDBJ whole genome shotgun (WGS) entry which is preliminary data.</text>
</comment>
<dbReference type="RefSeq" id="WP_346034131.1">
    <property type="nucleotide sequence ID" value="NZ_BAABHV010000035.1"/>
</dbReference>
<dbReference type="PROSITE" id="PS00941">
    <property type="entry name" value="CARBOXYLESTERASE_B_2"/>
    <property type="match status" value="1"/>
</dbReference>
<dbReference type="PROSITE" id="PS00122">
    <property type="entry name" value="CARBOXYLESTERASE_B_1"/>
    <property type="match status" value="1"/>
</dbReference>